<keyword evidence="3" id="KW-1185">Reference proteome</keyword>
<keyword evidence="1" id="KW-0732">Signal</keyword>
<evidence type="ECO:0000313" key="3">
    <source>
        <dbReference type="Proteomes" id="UP000008311"/>
    </source>
</evidence>
<accession>B9SB82</accession>
<gene>
    <name evidence="2" type="ORF">RCOM_0786430</name>
</gene>
<protein>
    <submittedName>
        <fullName evidence="2">Uncharacterized protein</fullName>
    </submittedName>
</protein>
<dbReference type="InParanoid" id="B9SB82"/>
<dbReference type="Proteomes" id="UP000008311">
    <property type="component" value="Unassembled WGS sequence"/>
</dbReference>
<feature type="signal peptide" evidence="1">
    <location>
        <begin position="1"/>
        <end position="22"/>
    </location>
</feature>
<reference evidence="3" key="1">
    <citation type="journal article" date="2010" name="Nat. Biotechnol.">
        <title>Draft genome sequence of the oilseed species Ricinus communis.</title>
        <authorList>
            <person name="Chan A.P."/>
            <person name="Crabtree J."/>
            <person name="Zhao Q."/>
            <person name="Lorenzi H."/>
            <person name="Orvis J."/>
            <person name="Puiu D."/>
            <person name="Melake-Berhan A."/>
            <person name="Jones K.M."/>
            <person name="Redman J."/>
            <person name="Chen G."/>
            <person name="Cahoon E.B."/>
            <person name="Gedil M."/>
            <person name="Stanke M."/>
            <person name="Haas B.J."/>
            <person name="Wortman J.R."/>
            <person name="Fraser-Liggett C.M."/>
            <person name="Ravel J."/>
            <person name="Rabinowicz P.D."/>
        </authorList>
    </citation>
    <scope>NUCLEOTIDE SEQUENCE [LARGE SCALE GENOMIC DNA]</scope>
    <source>
        <strain evidence="3">cv. Hale</strain>
    </source>
</reference>
<organism evidence="2 3">
    <name type="scientific">Ricinus communis</name>
    <name type="common">Castor bean</name>
    <dbReference type="NCBI Taxonomy" id="3988"/>
    <lineage>
        <taxon>Eukaryota</taxon>
        <taxon>Viridiplantae</taxon>
        <taxon>Streptophyta</taxon>
        <taxon>Embryophyta</taxon>
        <taxon>Tracheophyta</taxon>
        <taxon>Spermatophyta</taxon>
        <taxon>Magnoliopsida</taxon>
        <taxon>eudicotyledons</taxon>
        <taxon>Gunneridae</taxon>
        <taxon>Pentapetalae</taxon>
        <taxon>rosids</taxon>
        <taxon>fabids</taxon>
        <taxon>Malpighiales</taxon>
        <taxon>Euphorbiaceae</taxon>
        <taxon>Acalyphoideae</taxon>
        <taxon>Acalypheae</taxon>
        <taxon>Ricinus</taxon>
    </lineage>
</organism>
<sequence length="50" mass="5793">MEFHDLLCIFAFFCLLLEGSNASLPAEEYWHSRLPNTPMPQELQNLLQPS</sequence>
<feature type="chain" id="PRO_5002891303" evidence="1">
    <location>
        <begin position="23"/>
        <end position="50"/>
    </location>
</feature>
<dbReference type="AlphaFoldDB" id="B9SB82"/>
<evidence type="ECO:0000256" key="1">
    <source>
        <dbReference type="SAM" id="SignalP"/>
    </source>
</evidence>
<proteinExistence type="predicted"/>
<evidence type="ECO:0000313" key="2">
    <source>
        <dbReference type="EMBL" id="EEF39172.1"/>
    </source>
</evidence>
<dbReference type="EMBL" id="EQ973911">
    <property type="protein sequence ID" value="EEF39172.1"/>
    <property type="molecule type" value="Genomic_DNA"/>
</dbReference>
<name>B9SB82_RICCO</name>